<keyword evidence="3 6" id="KW-0815">Transposition</keyword>
<accession>A0A9D1TD18</accession>
<evidence type="ECO:0000256" key="5">
    <source>
        <dbReference type="ARBA" id="ARBA00023172"/>
    </source>
</evidence>
<feature type="non-terminal residue" evidence="8">
    <location>
        <position position="112"/>
    </location>
</feature>
<dbReference type="GO" id="GO:0004803">
    <property type="term" value="F:transposase activity"/>
    <property type="evidence" value="ECO:0007669"/>
    <property type="project" value="UniProtKB-UniRule"/>
</dbReference>
<reference evidence="8" key="1">
    <citation type="submission" date="2020-10" db="EMBL/GenBank/DDBJ databases">
        <authorList>
            <person name="Gilroy R."/>
        </authorList>
    </citation>
    <scope>NUCLEOTIDE SEQUENCE</scope>
    <source>
        <strain evidence="8">CHK183-6373</strain>
    </source>
</reference>
<keyword evidence="6" id="KW-0814">Transposable element</keyword>
<protein>
    <recommendedName>
        <fullName evidence="6">Mutator family transposase</fullName>
    </recommendedName>
</protein>
<dbReference type="Proteomes" id="UP000886884">
    <property type="component" value="Unassembled WGS sequence"/>
</dbReference>
<evidence type="ECO:0000256" key="6">
    <source>
        <dbReference type="RuleBase" id="RU365089"/>
    </source>
</evidence>
<keyword evidence="4 6" id="KW-0238">DNA-binding</keyword>
<dbReference type="GO" id="GO:0006313">
    <property type="term" value="P:DNA transposition"/>
    <property type="evidence" value="ECO:0007669"/>
    <property type="project" value="UniProtKB-UniRule"/>
</dbReference>
<evidence type="ECO:0000256" key="7">
    <source>
        <dbReference type="SAM" id="MobiDB-lite"/>
    </source>
</evidence>
<keyword evidence="5 6" id="KW-0233">DNA recombination</keyword>
<comment type="caution">
    <text evidence="8">The sequence shown here is derived from an EMBL/GenBank/DDBJ whole genome shotgun (WGS) entry which is preliminary data.</text>
</comment>
<dbReference type="PANTHER" id="PTHR33217:SF8">
    <property type="entry name" value="MUTATOR FAMILY TRANSPOSASE"/>
    <property type="match status" value="1"/>
</dbReference>
<sequence>MYDIKTAADIQEALKDLLGGTIQSMLETELEEQMEDREEEDPEYHDSRNGYKPKALKSSMGEIPIQVPQDRNSDFEPQVVLKYKKDISEIEEKIIAMYARGMSVAQVSEQIK</sequence>
<dbReference type="InterPro" id="IPR001207">
    <property type="entry name" value="Transposase_mutator"/>
</dbReference>
<dbReference type="GO" id="GO:0003677">
    <property type="term" value="F:DNA binding"/>
    <property type="evidence" value="ECO:0007669"/>
    <property type="project" value="UniProtKB-UniRule"/>
</dbReference>
<organism evidence="8 9">
    <name type="scientific">Candidatus Ornithocaccomicrobium faecavium</name>
    <dbReference type="NCBI Taxonomy" id="2840890"/>
    <lineage>
        <taxon>Bacteria</taxon>
        <taxon>Bacillati</taxon>
        <taxon>Bacillota</taxon>
        <taxon>Clostridia</taxon>
        <taxon>Candidatus Ornithocaccomicrobium</taxon>
    </lineage>
</organism>
<evidence type="ECO:0000256" key="4">
    <source>
        <dbReference type="ARBA" id="ARBA00023125"/>
    </source>
</evidence>
<feature type="compositionally biased region" description="Acidic residues" evidence="7">
    <location>
        <begin position="28"/>
        <end position="43"/>
    </location>
</feature>
<feature type="region of interest" description="Disordered" evidence="7">
    <location>
        <begin position="28"/>
        <end position="59"/>
    </location>
</feature>
<dbReference type="EMBL" id="DVOT01000129">
    <property type="protein sequence ID" value="HIV27703.1"/>
    <property type="molecule type" value="Genomic_DNA"/>
</dbReference>
<evidence type="ECO:0000313" key="9">
    <source>
        <dbReference type="Proteomes" id="UP000886884"/>
    </source>
</evidence>
<evidence type="ECO:0000256" key="3">
    <source>
        <dbReference type="ARBA" id="ARBA00022578"/>
    </source>
</evidence>
<proteinExistence type="inferred from homology"/>
<evidence type="ECO:0000256" key="1">
    <source>
        <dbReference type="ARBA" id="ARBA00002190"/>
    </source>
</evidence>
<dbReference type="PANTHER" id="PTHR33217">
    <property type="entry name" value="TRANSPOSASE FOR INSERTION SEQUENCE ELEMENT IS1081"/>
    <property type="match status" value="1"/>
</dbReference>
<reference evidence="8" key="2">
    <citation type="journal article" date="2021" name="PeerJ">
        <title>Extensive microbial diversity within the chicken gut microbiome revealed by metagenomics and culture.</title>
        <authorList>
            <person name="Gilroy R."/>
            <person name="Ravi A."/>
            <person name="Getino M."/>
            <person name="Pursley I."/>
            <person name="Horton D.L."/>
            <person name="Alikhan N.F."/>
            <person name="Baker D."/>
            <person name="Gharbi K."/>
            <person name="Hall N."/>
            <person name="Watson M."/>
            <person name="Adriaenssens E.M."/>
            <person name="Foster-Nyarko E."/>
            <person name="Jarju S."/>
            <person name="Secka A."/>
            <person name="Antonio M."/>
            <person name="Oren A."/>
            <person name="Chaudhuri R.R."/>
            <person name="La Ragione R."/>
            <person name="Hildebrand F."/>
            <person name="Pallen M.J."/>
        </authorList>
    </citation>
    <scope>NUCLEOTIDE SEQUENCE</scope>
    <source>
        <strain evidence="8">CHK183-6373</strain>
    </source>
</reference>
<comment type="similarity">
    <text evidence="2 6">Belongs to the transposase mutator family.</text>
</comment>
<evidence type="ECO:0000313" key="8">
    <source>
        <dbReference type="EMBL" id="HIV27703.1"/>
    </source>
</evidence>
<dbReference type="Pfam" id="PF00872">
    <property type="entry name" value="Transposase_mut"/>
    <property type="match status" value="1"/>
</dbReference>
<evidence type="ECO:0000256" key="2">
    <source>
        <dbReference type="ARBA" id="ARBA00010961"/>
    </source>
</evidence>
<name>A0A9D1TD18_9FIRM</name>
<comment type="function">
    <text evidence="1 6">Required for the transposition of the insertion element.</text>
</comment>
<dbReference type="AlphaFoldDB" id="A0A9D1TD18"/>
<gene>
    <name evidence="8" type="ORF">IAA64_07010</name>
</gene>